<comment type="caution">
    <text evidence="6">The sequence shown here is derived from an EMBL/GenBank/DDBJ whole genome shotgun (WGS) entry which is preliminary data.</text>
</comment>
<reference evidence="6 7" key="1">
    <citation type="submission" date="2018-10" db="EMBL/GenBank/DDBJ databases">
        <title>Genomic Encyclopedia of Archaeal and Bacterial Type Strains, Phase II (KMG-II): from individual species to whole genera.</title>
        <authorList>
            <person name="Goeker M."/>
        </authorList>
    </citation>
    <scope>NUCLEOTIDE SEQUENCE [LARGE SCALE GENOMIC DNA]</scope>
    <source>
        <strain evidence="6 7">RP-AC37</strain>
    </source>
</reference>
<evidence type="ECO:0000313" key="7">
    <source>
        <dbReference type="Proteomes" id="UP000281955"/>
    </source>
</evidence>
<evidence type="ECO:0000256" key="4">
    <source>
        <dbReference type="ARBA" id="ARBA00023033"/>
    </source>
</evidence>
<evidence type="ECO:0000313" key="6">
    <source>
        <dbReference type="EMBL" id="RKS75299.1"/>
    </source>
</evidence>
<dbReference type="OrthoDB" id="9814695at2"/>
<dbReference type="Pfam" id="PF00296">
    <property type="entry name" value="Bac_luciferase"/>
    <property type="match status" value="1"/>
</dbReference>
<keyword evidence="1" id="KW-0285">Flavoprotein</keyword>
<keyword evidence="7" id="KW-1185">Reference proteome</keyword>
<evidence type="ECO:0000256" key="2">
    <source>
        <dbReference type="ARBA" id="ARBA00022643"/>
    </source>
</evidence>
<dbReference type="RefSeq" id="WP_121193099.1">
    <property type="nucleotide sequence ID" value="NZ_RBWV01000011.1"/>
</dbReference>
<name>A0A420XPV6_9ACTN</name>
<sequence length="361" mass="39335">MRVHWFLPSRGDGRHVGSATVREGSSSAAVARRPSVDYLSQVARAAEAVGFEAVLTPVGAACEDPWILCASVAQHTSRIEFLVAFRPGFVLPTLLAQQAATFQRMTGGRLRLNVVTGGDPAEQRAYGDPLDHDARYAVTDEFLDVLSQCWSGERFDHAGEHFTVERGGLLEPVEVPPRIYFGGASPAAEAVAARRADTYLTWGEPPALVRPRVERMREAAEREGRSLSFGIRLHVISRDTPEEAWREADRLLEGMSPEAVRDAQARFARMDSVGQARMASLHGGTAADLEVSPNLWAGVGLVREGAATALVGSHEQVAERLAEYEEIGFDEVILSGWPHLEEAWRVGEQVLPLLDRAAVPA</sequence>
<organism evidence="6 7">
    <name type="scientific">Motilibacter peucedani</name>
    <dbReference type="NCBI Taxonomy" id="598650"/>
    <lineage>
        <taxon>Bacteria</taxon>
        <taxon>Bacillati</taxon>
        <taxon>Actinomycetota</taxon>
        <taxon>Actinomycetes</taxon>
        <taxon>Motilibacterales</taxon>
        <taxon>Motilibacteraceae</taxon>
        <taxon>Motilibacter</taxon>
    </lineage>
</organism>
<dbReference type="InterPro" id="IPR036661">
    <property type="entry name" value="Luciferase-like_sf"/>
</dbReference>
<dbReference type="InterPro" id="IPR011251">
    <property type="entry name" value="Luciferase-like_dom"/>
</dbReference>
<dbReference type="PANTHER" id="PTHR42847">
    <property type="entry name" value="ALKANESULFONATE MONOOXYGENASE"/>
    <property type="match status" value="1"/>
</dbReference>
<evidence type="ECO:0000256" key="3">
    <source>
        <dbReference type="ARBA" id="ARBA00023002"/>
    </source>
</evidence>
<gene>
    <name evidence="6" type="ORF">CLV35_1758</name>
</gene>
<dbReference type="PANTHER" id="PTHR42847:SF4">
    <property type="entry name" value="ALKANESULFONATE MONOOXYGENASE-RELATED"/>
    <property type="match status" value="1"/>
</dbReference>
<protein>
    <submittedName>
        <fullName evidence="6">Alkanesulfonate monooxygenase</fullName>
    </submittedName>
</protein>
<dbReference type="Gene3D" id="3.20.20.30">
    <property type="entry name" value="Luciferase-like domain"/>
    <property type="match status" value="1"/>
</dbReference>
<accession>A0A420XPV6</accession>
<dbReference type="CDD" id="cd01094">
    <property type="entry name" value="Alkanesulfonate_monoxygenase"/>
    <property type="match status" value="1"/>
</dbReference>
<dbReference type="Proteomes" id="UP000281955">
    <property type="component" value="Unassembled WGS sequence"/>
</dbReference>
<dbReference type="EMBL" id="RBWV01000011">
    <property type="protein sequence ID" value="RKS75299.1"/>
    <property type="molecule type" value="Genomic_DNA"/>
</dbReference>
<keyword evidence="3" id="KW-0560">Oxidoreductase</keyword>
<proteinExistence type="predicted"/>
<dbReference type="GO" id="GO:0046306">
    <property type="term" value="P:alkanesulfonate catabolic process"/>
    <property type="evidence" value="ECO:0007669"/>
    <property type="project" value="TreeGrafter"/>
</dbReference>
<keyword evidence="4 6" id="KW-0503">Monooxygenase</keyword>
<dbReference type="GO" id="GO:0008726">
    <property type="term" value="F:alkanesulfonate monooxygenase activity"/>
    <property type="evidence" value="ECO:0007669"/>
    <property type="project" value="TreeGrafter"/>
</dbReference>
<keyword evidence="2" id="KW-0288">FMN</keyword>
<evidence type="ECO:0000256" key="1">
    <source>
        <dbReference type="ARBA" id="ARBA00022630"/>
    </source>
</evidence>
<feature type="domain" description="Luciferase-like" evidence="5">
    <location>
        <begin position="1"/>
        <end position="331"/>
    </location>
</feature>
<dbReference type="SUPFAM" id="SSF51679">
    <property type="entry name" value="Bacterial luciferase-like"/>
    <property type="match status" value="1"/>
</dbReference>
<evidence type="ECO:0000259" key="5">
    <source>
        <dbReference type="Pfam" id="PF00296"/>
    </source>
</evidence>
<dbReference type="AlphaFoldDB" id="A0A420XPV6"/>
<dbReference type="InParanoid" id="A0A420XPV6"/>
<dbReference type="InterPro" id="IPR050172">
    <property type="entry name" value="SsuD_RutA_monooxygenase"/>
</dbReference>